<evidence type="ECO:0000256" key="1">
    <source>
        <dbReference type="SAM" id="Phobius"/>
    </source>
</evidence>
<reference evidence="3" key="1">
    <citation type="submission" date="2022-11" db="UniProtKB">
        <authorList>
            <consortium name="WormBaseParasite"/>
        </authorList>
    </citation>
    <scope>IDENTIFICATION</scope>
</reference>
<keyword evidence="1" id="KW-1133">Transmembrane helix</keyword>
<dbReference type="WBParaSite" id="nRc.2.0.1.t22220-RA">
    <property type="protein sequence ID" value="nRc.2.0.1.t22220-RA"/>
    <property type="gene ID" value="nRc.2.0.1.g22220"/>
</dbReference>
<evidence type="ECO:0000313" key="2">
    <source>
        <dbReference type="Proteomes" id="UP000887565"/>
    </source>
</evidence>
<feature type="transmembrane region" description="Helical" evidence="1">
    <location>
        <begin position="77"/>
        <end position="99"/>
    </location>
</feature>
<protein>
    <submittedName>
        <fullName evidence="3">Uncharacterized protein</fullName>
    </submittedName>
</protein>
<sequence>MAQYVTIGQLFQAVDDPFRQKRQQRVLNVYTCRWPYPICSLKSGKVTSILNLLASTIMLATIATWKPVHHKGIVQIFALMFSEALLSTFYISLNVYHLYNYITDGHEFMSAKACWNFMGPQALAMDFRNGLKNLVSRIICLS</sequence>
<proteinExistence type="predicted"/>
<organism evidence="2 3">
    <name type="scientific">Romanomermis culicivorax</name>
    <name type="common">Nematode worm</name>
    <dbReference type="NCBI Taxonomy" id="13658"/>
    <lineage>
        <taxon>Eukaryota</taxon>
        <taxon>Metazoa</taxon>
        <taxon>Ecdysozoa</taxon>
        <taxon>Nematoda</taxon>
        <taxon>Enoplea</taxon>
        <taxon>Dorylaimia</taxon>
        <taxon>Mermithida</taxon>
        <taxon>Mermithoidea</taxon>
        <taxon>Mermithidae</taxon>
        <taxon>Romanomermis</taxon>
    </lineage>
</organism>
<dbReference type="Proteomes" id="UP000887565">
    <property type="component" value="Unplaced"/>
</dbReference>
<dbReference type="AlphaFoldDB" id="A0A915J7V2"/>
<evidence type="ECO:0000313" key="3">
    <source>
        <dbReference type="WBParaSite" id="nRc.2.0.1.t22220-RA"/>
    </source>
</evidence>
<keyword evidence="1" id="KW-0812">Transmembrane</keyword>
<accession>A0A915J7V2</accession>
<name>A0A915J7V2_ROMCU</name>
<keyword evidence="1" id="KW-0472">Membrane</keyword>
<feature type="transmembrane region" description="Helical" evidence="1">
    <location>
        <begin position="46"/>
        <end position="65"/>
    </location>
</feature>
<keyword evidence="2" id="KW-1185">Reference proteome</keyword>